<keyword evidence="3" id="KW-1185">Reference proteome</keyword>
<gene>
    <name evidence="2" type="ORF">FSB64_01055</name>
</gene>
<proteinExistence type="predicted"/>
<name>A0ABX2NE03_9BURK</name>
<keyword evidence="1" id="KW-0812">Transmembrane</keyword>
<evidence type="ECO:0000313" key="2">
    <source>
        <dbReference type="EMBL" id="NVI02417.1"/>
    </source>
</evidence>
<comment type="caution">
    <text evidence="2">The sequence shown here is derived from an EMBL/GenBank/DDBJ whole genome shotgun (WGS) entry which is preliminary data.</text>
</comment>
<evidence type="ECO:0000313" key="3">
    <source>
        <dbReference type="Proteomes" id="UP000821598"/>
    </source>
</evidence>
<accession>A0ABX2NE03</accession>
<feature type="transmembrane region" description="Helical" evidence="1">
    <location>
        <begin position="59"/>
        <end position="81"/>
    </location>
</feature>
<keyword evidence="1" id="KW-1133">Transmembrane helix</keyword>
<protein>
    <submittedName>
        <fullName evidence="2">Uncharacterized protein</fullName>
    </submittedName>
</protein>
<keyword evidence="1" id="KW-0472">Membrane</keyword>
<sequence>MELVLWVFHPPCHACGAPFVASGAWIASHAVFLAGSRIASLAGPRWRAQWPMASTPCRALIVIGMSVAFGIWTAGIGWSSLVARIGLKQRANAPGTCM</sequence>
<dbReference type="Proteomes" id="UP000821598">
    <property type="component" value="Unassembled WGS sequence"/>
</dbReference>
<dbReference type="EMBL" id="VOMC01000001">
    <property type="protein sequence ID" value="NVI02417.1"/>
    <property type="molecule type" value="Genomic_DNA"/>
</dbReference>
<organism evidence="2 3">
    <name type="scientific">Paraburkholderia youngii</name>
    <dbReference type="NCBI Taxonomy" id="2782701"/>
    <lineage>
        <taxon>Bacteria</taxon>
        <taxon>Pseudomonadati</taxon>
        <taxon>Pseudomonadota</taxon>
        <taxon>Betaproteobacteria</taxon>
        <taxon>Burkholderiales</taxon>
        <taxon>Burkholderiaceae</taxon>
        <taxon>Paraburkholderia</taxon>
    </lineage>
</organism>
<evidence type="ECO:0000256" key="1">
    <source>
        <dbReference type="SAM" id="Phobius"/>
    </source>
</evidence>
<reference evidence="2 3" key="1">
    <citation type="submission" date="2019-08" db="EMBL/GenBank/DDBJ databases">
        <title>Paraburkholderia simonii sp. nov. and P. youngii sp. nov. Brazilian and Mexican Mimosa-associated rhizobia.</title>
        <authorList>
            <person name="Mavima L."/>
            <person name="Beukes C.W."/>
            <person name="Palmer M."/>
            <person name="De Meyer S.E."/>
            <person name="James E.K."/>
            <person name="Maluk M."/>
            <person name="Avontuur J.R."/>
            <person name="Chan W.Y."/>
            <person name="Venter S.N."/>
            <person name="Steenkamp E.T."/>
        </authorList>
    </citation>
    <scope>NUCLEOTIDE SEQUENCE [LARGE SCALE GENOMIC DNA]</scope>
    <source>
        <strain evidence="2 3">JPY454</strain>
    </source>
</reference>